<evidence type="ECO:0000256" key="5">
    <source>
        <dbReference type="ARBA" id="ARBA00022786"/>
    </source>
</evidence>
<dbReference type="GO" id="GO:0008270">
    <property type="term" value="F:zinc ion binding"/>
    <property type="evidence" value="ECO:0007669"/>
    <property type="project" value="UniProtKB-KW"/>
</dbReference>
<gene>
    <name evidence="8" type="ORF">LTR91_018580</name>
</gene>
<accession>A0AAN6K249</accession>
<evidence type="ECO:0000256" key="1">
    <source>
        <dbReference type="ARBA" id="ARBA00022679"/>
    </source>
</evidence>
<dbReference type="PROSITE" id="PS51873">
    <property type="entry name" value="TRIAD"/>
    <property type="match status" value="1"/>
</dbReference>
<proteinExistence type="predicted"/>
<evidence type="ECO:0000256" key="4">
    <source>
        <dbReference type="ARBA" id="ARBA00022771"/>
    </source>
</evidence>
<evidence type="ECO:0000259" key="7">
    <source>
        <dbReference type="PROSITE" id="PS51873"/>
    </source>
</evidence>
<dbReference type="SUPFAM" id="SSF57850">
    <property type="entry name" value="RING/U-box"/>
    <property type="match status" value="1"/>
</dbReference>
<keyword evidence="9" id="KW-1185">Reference proteome</keyword>
<evidence type="ECO:0000313" key="8">
    <source>
        <dbReference type="EMBL" id="KAK0964195.1"/>
    </source>
</evidence>
<sequence length="555" mass="61945">MAEPENTNMRTYTCLTSRDENTDASSYPAAGHRVCADCATDFIVPIFLGALRYEARYPPKLDESTLLNPADYADLLPLDYAHELRCKRYEYKMRSNERQYCRNTVVPHDGPSPSTTYPFHALAKICGIKLTTCDEFLASRKHTEDPRGSGQSKPEDVCCAECDTNDHQQPLSRERDFEGATRGLDYQLCPNEACGCPVYLGEACNHMTCQHHSCHTQFCFLCGEAVAHNARHWAVGMPCPRYGRPGTTTAIHDGEVIHGEVVGPAEGFANAVAEAENAPDEEVHDMLHALREMHWLGYADGVREHGQMITVHWVAKKVHDVICALFRLHDQLRHADITREIIVGFLVIADATMRVLEMSLQHEIHHGIGEAGIERHAVLQDGVHLVRDLHARLIAAAERSLKTIDGLAPADDETADGIQAKLDEQTALRQEWQLSDWDLQHIPAQVLAVLDALRDTFMQAHVYAEATPRALTVRRAFHVDVQEDEVRQARTLADSAVELFNGAIALETEHGDVEAVEQDELLSAAIDMLKQDYLELLAAVLVFLDDIDVDREVAL</sequence>
<name>A0AAN6K249_9PEZI</name>
<dbReference type="GO" id="GO:0016740">
    <property type="term" value="F:transferase activity"/>
    <property type="evidence" value="ECO:0007669"/>
    <property type="project" value="UniProtKB-KW"/>
</dbReference>
<dbReference type="Gene3D" id="1.20.120.1750">
    <property type="match status" value="1"/>
</dbReference>
<keyword evidence="1" id="KW-0808">Transferase</keyword>
<keyword evidence="3" id="KW-0677">Repeat</keyword>
<evidence type="ECO:0000313" key="9">
    <source>
        <dbReference type="Proteomes" id="UP001175353"/>
    </source>
</evidence>
<keyword evidence="5" id="KW-0833">Ubl conjugation pathway</keyword>
<dbReference type="Proteomes" id="UP001175353">
    <property type="component" value="Unassembled WGS sequence"/>
</dbReference>
<reference evidence="8" key="1">
    <citation type="submission" date="2023-06" db="EMBL/GenBank/DDBJ databases">
        <title>Black Yeasts Isolated from many extreme environments.</title>
        <authorList>
            <person name="Coleine C."/>
            <person name="Stajich J.E."/>
            <person name="Selbmann L."/>
        </authorList>
    </citation>
    <scope>NUCLEOTIDE SEQUENCE</scope>
    <source>
        <strain evidence="8">CCFEE 5200</strain>
    </source>
</reference>
<keyword evidence="2" id="KW-0479">Metal-binding</keyword>
<protein>
    <recommendedName>
        <fullName evidence="7">RING-type domain-containing protein</fullName>
    </recommendedName>
</protein>
<keyword evidence="6" id="KW-0862">Zinc</keyword>
<dbReference type="EMBL" id="JAUJLE010000263">
    <property type="protein sequence ID" value="KAK0964195.1"/>
    <property type="molecule type" value="Genomic_DNA"/>
</dbReference>
<evidence type="ECO:0000256" key="6">
    <source>
        <dbReference type="ARBA" id="ARBA00022833"/>
    </source>
</evidence>
<keyword evidence="4" id="KW-0863">Zinc-finger</keyword>
<dbReference type="CDD" id="cd20336">
    <property type="entry name" value="Rcat_RBR"/>
    <property type="match status" value="1"/>
</dbReference>
<dbReference type="InterPro" id="IPR044066">
    <property type="entry name" value="TRIAD_supradom"/>
</dbReference>
<feature type="domain" description="RING-type" evidence="7">
    <location>
        <begin position="10"/>
        <end position="243"/>
    </location>
</feature>
<evidence type="ECO:0000256" key="2">
    <source>
        <dbReference type="ARBA" id="ARBA00022723"/>
    </source>
</evidence>
<evidence type="ECO:0000256" key="3">
    <source>
        <dbReference type="ARBA" id="ARBA00022737"/>
    </source>
</evidence>
<comment type="caution">
    <text evidence="8">The sequence shown here is derived from an EMBL/GenBank/DDBJ whole genome shotgun (WGS) entry which is preliminary data.</text>
</comment>
<dbReference type="AlphaFoldDB" id="A0AAN6K249"/>
<organism evidence="8 9">
    <name type="scientific">Friedmanniomyces endolithicus</name>
    <dbReference type="NCBI Taxonomy" id="329885"/>
    <lineage>
        <taxon>Eukaryota</taxon>
        <taxon>Fungi</taxon>
        <taxon>Dikarya</taxon>
        <taxon>Ascomycota</taxon>
        <taxon>Pezizomycotina</taxon>
        <taxon>Dothideomycetes</taxon>
        <taxon>Dothideomycetidae</taxon>
        <taxon>Mycosphaerellales</taxon>
        <taxon>Teratosphaeriaceae</taxon>
        <taxon>Friedmanniomyces</taxon>
    </lineage>
</organism>